<evidence type="ECO:0000256" key="1">
    <source>
        <dbReference type="SAM" id="MobiDB-lite"/>
    </source>
</evidence>
<evidence type="ECO:0000313" key="3">
    <source>
        <dbReference type="Proteomes" id="UP000036893"/>
    </source>
</evidence>
<feature type="compositionally biased region" description="Basic residues" evidence="1">
    <location>
        <begin position="81"/>
        <end position="93"/>
    </location>
</feature>
<reference evidence="2" key="1">
    <citation type="journal article" date="2015" name="Genome Announc.">
        <title>Draft Genome Sequence of the Pathogenic Filamentous Fungus Aspergillus udagawae Strain IFM 46973T.</title>
        <authorList>
            <person name="Kusuya Y."/>
            <person name="Takahashi-Nakaguchi A."/>
            <person name="Takahashi H."/>
            <person name="Yaguchi T."/>
        </authorList>
    </citation>
    <scope>NUCLEOTIDE SEQUENCE</scope>
    <source>
        <strain evidence="2">IFM 46973</strain>
    </source>
</reference>
<dbReference type="RefSeq" id="XP_043146440.1">
    <property type="nucleotide sequence ID" value="XM_043290505.1"/>
</dbReference>
<dbReference type="AlphaFoldDB" id="A0A8E0V217"/>
<feature type="compositionally biased region" description="Pro residues" evidence="1">
    <location>
        <begin position="44"/>
        <end position="62"/>
    </location>
</feature>
<protein>
    <submittedName>
        <fullName evidence="2">Uncharacterized protein</fullName>
    </submittedName>
</protein>
<comment type="caution">
    <text evidence="2">The sequence shown here is derived from an EMBL/GenBank/DDBJ whole genome shotgun (WGS) entry which is preliminary data.</text>
</comment>
<sequence length="93" mass="10163">MVRRSQGVIRASAAGAVEVSRESSLLSSAPPRAPQSPKSNSPRGSPPDPQSPFLPPQAPPEQPTTQKRKQRQPAENTALRRSTRPRKNVQYKV</sequence>
<dbReference type="EMBL" id="BBXM02000004">
    <property type="protein sequence ID" value="GIC89174.1"/>
    <property type="molecule type" value="Genomic_DNA"/>
</dbReference>
<dbReference type="GeneID" id="66993054"/>
<evidence type="ECO:0000313" key="2">
    <source>
        <dbReference type="EMBL" id="GIC89174.1"/>
    </source>
</evidence>
<organism evidence="2 3">
    <name type="scientific">Aspergillus udagawae</name>
    <dbReference type="NCBI Taxonomy" id="91492"/>
    <lineage>
        <taxon>Eukaryota</taxon>
        <taxon>Fungi</taxon>
        <taxon>Dikarya</taxon>
        <taxon>Ascomycota</taxon>
        <taxon>Pezizomycotina</taxon>
        <taxon>Eurotiomycetes</taxon>
        <taxon>Eurotiomycetidae</taxon>
        <taxon>Eurotiales</taxon>
        <taxon>Aspergillaceae</taxon>
        <taxon>Aspergillus</taxon>
        <taxon>Aspergillus subgen. Fumigati</taxon>
    </lineage>
</organism>
<accession>A0A8E0V217</accession>
<name>A0A8E0V217_9EURO</name>
<proteinExistence type="predicted"/>
<feature type="region of interest" description="Disordered" evidence="1">
    <location>
        <begin position="1"/>
        <end position="93"/>
    </location>
</feature>
<dbReference type="Proteomes" id="UP000036893">
    <property type="component" value="Unassembled WGS sequence"/>
</dbReference>
<reference evidence="2" key="2">
    <citation type="submission" date="2021-01" db="EMBL/GenBank/DDBJ databases">
        <title>Pan-genome distribution and transcriptional activeness of fungal secondary metabolism genes in Aspergillus section Fumigati.</title>
        <authorList>
            <person name="Takahashi H."/>
            <person name="Umemura M."/>
            <person name="Ninomiya A."/>
            <person name="Kusuya Y."/>
            <person name="Urayama S."/>
            <person name="Shimizu M."/>
            <person name="Watanabe A."/>
            <person name="Kamei K."/>
            <person name="Yaguchi T."/>
            <person name="Hagiwara D."/>
        </authorList>
    </citation>
    <scope>NUCLEOTIDE SEQUENCE</scope>
    <source>
        <strain evidence="2">IFM 46973</strain>
    </source>
</reference>
<gene>
    <name evidence="2" type="ORF">Aud_005577</name>
</gene>